<accession>A0ABY4QM88</accession>
<protein>
    <recommendedName>
        <fullName evidence="4">Secreted protein</fullName>
    </recommendedName>
</protein>
<evidence type="ECO:0000256" key="1">
    <source>
        <dbReference type="SAM" id="SignalP"/>
    </source>
</evidence>
<feature type="chain" id="PRO_5045267717" description="Secreted protein" evidence="1">
    <location>
        <begin position="26"/>
        <end position="79"/>
    </location>
</feature>
<evidence type="ECO:0000313" key="2">
    <source>
        <dbReference type="EMBL" id="UQX10956.1"/>
    </source>
</evidence>
<keyword evidence="1" id="KW-0732">Signal</keyword>
<dbReference type="EMBL" id="CP097320">
    <property type="protein sequence ID" value="UQX10956.1"/>
    <property type="molecule type" value="Genomic_DNA"/>
</dbReference>
<reference evidence="2" key="1">
    <citation type="submission" date="2022-05" db="EMBL/GenBank/DDBJ databases">
        <title>A methanotrophic Mycobacterium dominates a cave microbial ecosystem.</title>
        <authorList>
            <person name="Van Spanning R.J.M."/>
            <person name="Guan Q."/>
            <person name="Melkonian C."/>
            <person name="Gallant J."/>
            <person name="Polerecky L."/>
            <person name="Flot J.-F."/>
            <person name="Brandt B.W."/>
            <person name="Braster M."/>
            <person name="Iturbe Espinoza P."/>
            <person name="Aerts J."/>
            <person name="Meima-Franke M."/>
            <person name="Piersma S.R."/>
            <person name="Bunduc C."/>
            <person name="Ummels R."/>
            <person name="Pain A."/>
            <person name="Fleming E.J."/>
            <person name="van der Wel N."/>
            <person name="Gherman V.D."/>
            <person name="Sarbu S.M."/>
            <person name="Bodelier P.L.E."/>
            <person name="Bitter W."/>
        </authorList>
    </citation>
    <scope>NUCLEOTIDE SEQUENCE</scope>
    <source>
        <strain evidence="2">Sulfur Cave</strain>
    </source>
</reference>
<sequence>MGTKLIGVAAVAAALLLGGSGVALADPVSPTPDPNAPKCWTSGDSGYLHIEWVPCGWTFSDKDGWQRIPPPPGEPNPGD</sequence>
<keyword evidence="3" id="KW-1185">Reference proteome</keyword>
<evidence type="ECO:0000313" key="3">
    <source>
        <dbReference type="Proteomes" id="UP001056610"/>
    </source>
</evidence>
<gene>
    <name evidence="2" type="ORF">M5I08_24065</name>
</gene>
<organism evidence="2 3">
    <name type="scientific">Candidatus Mycobacterium methanotrophicum</name>
    <dbReference type="NCBI Taxonomy" id="2943498"/>
    <lineage>
        <taxon>Bacteria</taxon>
        <taxon>Bacillati</taxon>
        <taxon>Actinomycetota</taxon>
        <taxon>Actinomycetes</taxon>
        <taxon>Mycobacteriales</taxon>
        <taxon>Mycobacteriaceae</taxon>
        <taxon>Mycobacterium</taxon>
    </lineage>
</organism>
<evidence type="ECO:0008006" key="4">
    <source>
        <dbReference type="Google" id="ProtNLM"/>
    </source>
</evidence>
<dbReference type="Proteomes" id="UP001056610">
    <property type="component" value="Chromosome"/>
</dbReference>
<proteinExistence type="predicted"/>
<feature type="signal peptide" evidence="1">
    <location>
        <begin position="1"/>
        <end position="25"/>
    </location>
</feature>
<dbReference type="RefSeq" id="WP_219068256.1">
    <property type="nucleotide sequence ID" value="NZ_CAJUXY010000033.1"/>
</dbReference>
<name>A0ABY4QM88_9MYCO</name>